<keyword evidence="3" id="KW-1185">Reference proteome</keyword>
<accession>A0ABQ5D6M2</accession>
<reference evidence="2" key="2">
    <citation type="submission" date="2022-01" db="EMBL/GenBank/DDBJ databases">
        <authorList>
            <person name="Yamashiro T."/>
            <person name="Shiraishi A."/>
            <person name="Satake H."/>
            <person name="Nakayama K."/>
        </authorList>
    </citation>
    <scope>NUCLEOTIDE SEQUENCE</scope>
</reference>
<comment type="caution">
    <text evidence="2">The sequence shown here is derived from an EMBL/GenBank/DDBJ whole genome shotgun (WGS) entry which is preliminary data.</text>
</comment>
<sequence length="89" mass="10347">MYVTDITNTTSHKRVSDQRPPNQIRRDIYPFVLGKLEHSCEMKSCGVVRGRYGVAGGDERRDGGGDEDDAERVTVVRWRRRWVARIWPE</sequence>
<proteinExistence type="predicted"/>
<organism evidence="2 3">
    <name type="scientific">Tanacetum coccineum</name>
    <dbReference type="NCBI Taxonomy" id="301880"/>
    <lineage>
        <taxon>Eukaryota</taxon>
        <taxon>Viridiplantae</taxon>
        <taxon>Streptophyta</taxon>
        <taxon>Embryophyta</taxon>
        <taxon>Tracheophyta</taxon>
        <taxon>Spermatophyta</taxon>
        <taxon>Magnoliopsida</taxon>
        <taxon>eudicotyledons</taxon>
        <taxon>Gunneridae</taxon>
        <taxon>Pentapetalae</taxon>
        <taxon>asterids</taxon>
        <taxon>campanulids</taxon>
        <taxon>Asterales</taxon>
        <taxon>Asteraceae</taxon>
        <taxon>Asteroideae</taxon>
        <taxon>Anthemideae</taxon>
        <taxon>Anthemidinae</taxon>
        <taxon>Tanacetum</taxon>
    </lineage>
</organism>
<evidence type="ECO:0000313" key="3">
    <source>
        <dbReference type="Proteomes" id="UP001151760"/>
    </source>
</evidence>
<feature type="region of interest" description="Disordered" evidence="1">
    <location>
        <begin position="1"/>
        <end position="21"/>
    </location>
</feature>
<gene>
    <name evidence="2" type="ORF">Tco_0924899</name>
</gene>
<feature type="compositionally biased region" description="Polar residues" evidence="1">
    <location>
        <begin position="1"/>
        <end position="10"/>
    </location>
</feature>
<reference evidence="2" key="1">
    <citation type="journal article" date="2022" name="Int. J. Mol. Sci.">
        <title>Draft Genome of Tanacetum Coccineum: Genomic Comparison of Closely Related Tanacetum-Family Plants.</title>
        <authorList>
            <person name="Yamashiro T."/>
            <person name="Shiraishi A."/>
            <person name="Nakayama K."/>
            <person name="Satake H."/>
        </authorList>
    </citation>
    <scope>NUCLEOTIDE SEQUENCE</scope>
</reference>
<dbReference type="EMBL" id="BQNB010014968">
    <property type="protein sequence ID" value="GJT34480.1"/>
    <property type="molecule type" value="Genomic_DNA"/>
</dbReference>
<dbReference type="Proteomes" id="UP001151760">
    <property type="component" value="Unassembled WGS sequence"/>
</dbReference>
<evidence type="ECO:0000256" key="1">
    <source>
        <dbReference type="SAM" id="MobiDB-lite"/>
    </source>
</evidence>
<protein>
    <submittedName>
        <fullName evidence="2">Uncharacterized protein</fullName>
    </submittedName>
</protein>
<name>A0ABQ5D6M2_9ASTR</name>
<evidence type="ECO:0000313" key="2">
    <source>
        <dbReference type="EMBL" id="GJT34480.1"/>
    </source>
</evidence>